<dbReference type="AlphaFoldDB" id="A0AA39K9H8"/>
<sequence>IDEVSKGDRTYARLWGRLKAGTRVEINAPFIRGWHLSMIAGLVLDEGIWAVRVIEGSYTKELFLDYLRTDVV</sequence>
<evidence type="ECO:0000313" key="1">
    <source>
        <dbReference type="EMBL" id="KAK0456970.1"/>
    </source>
</evidence>
<name>A0AA39K9H8_9AGAR</name>
<gene>
    <name evidence="1" type="ORF">EV421DRAFT_1684085</name>
</gene>
<feature type="non-terminal residue" evidence="1">
    <location>
        <position position="1"/>
    </location>
</feature>
<dbReference type="EMBL" id="JAUEPT010000001">
    <property type="protein sequence ID" value="KAK0456970.1"/>
    <property type="molecule type" value="Genomic_DNA"/>
</dbReference>
<organism evidence="1 2">
    <name type="scientific">Armillaria borealis</name>
    <dbReference type="NCBI Taxonomy" id="47425"/>
    <lineage>
        <taxon>Eukaryota</taxon>
        <taxon>Fungi</taxon>
        <taxon>Dikarya</taxon>
        <taxon>Basidiomycota</taxon>
        <taxon>Agaricomycotina</taxon>
        <taxon>Agaricomycetes</taxon>
        <taxon>Agaricomycetidae</taxon>
        <taxon>Agaricales</taxon>
        <taxon>Marasmiineae</taxon>
        <taxon>Physalacriaceae</taxon>
        <taxon>Armillaria</taxon>
    </lineage>
</organism>
<proteinExistence type="predicted"/>
<keyword evidence="2" id="KW-1185">Reference proteome</keyword>
<evidence type="ECO:0000313" key="2">
    <source>
        <dbReference type="Proteomes" id="UP001175226"/>
    </source>
</evidence>
<dbReference type="Proteomes" id="UP001175226">
    <property type="component" value="Unassembled WGS sequence"/>
</dbReference>
<accession>A0AA39K9H8</accession>
<reference evidence="1" key="1">
    <citation type="submission" date="2023-06" db="EMBL/GenBank/DDBJ databases">
        <authorList>
            <consortium name="Lawrence Berkeley National Laboratory"/>
            <person name="Ahrendt S."/>
            <person name="Sahu N."/>
            <person name="Indic B."/>
            <person name="Wong-Bajracharya J."/>
            <person name="Merenyi Z."/>
            <person name="Ke H.-M."/>
            <person name="Monk M."/>
            <person name="Kocsube S."/>
            <person name="Drula E."/>
            <person name="Lipzen A."/>
            <person name="Balint B."/>
            <person name="Henrissat B."/>
            <person name="Andreopoulos B."/>
            <person name="Martin F.M."/>
            <person name="Harder C.B."/>
            <person name="Rigling D."/>
            <person name="Ford K.L."/>
            <person name="Foster G.D."/>
            <person name="Pangilinan J."/>
            <person name="Papanicolaou A."/>
            <person name="Barry K."/>
            <person name="LaButti K."/>
            <person name="Viragh M."/>
            <person name="Koriabine M."/>
            <person name="Yan M."/>
            <person name="Riley R."/>
            <person name="Champramary S."/>
            <person name="Plett K.L."/>
            <person name="Tsai I.J."/>
            <person name="Slot J."/>
            <person name="Sipos G."/>
            <person name="Plett J."/>
            <person name="Nagy L.G."/>
            <person name="Grigoriev I.V."/>
        </authorList>
    </citation>
    <scope>NUCLEOTIDE SEQUENCE</scope>
    <source>
        <strain evidence="1">FPL87.14</strain>
    </source>
</reference>
<feature type="non-terminal residue" evidence="1">
    <location>
        <position position="72"/>
    </location>
</feature>
<protein>
    <submittedName>
        <fullName evidence="1">Uncharacterized protein</fullName>
    </submittedName>
</protein>
<comment type="caution">
    <text evidence="1">The sequence shown here is derived from an EMBL/GenBank/DDBJ whole genome shotgun (WGS) entry which is preliminary data.</text>
</comment>